<evidence type="ECO:0000256" key="6">
    <source>
        <dbReference type="SAM" id="Phobius"/>
    </source>
</evidence>
<keyword evidence="3 6" id="KW-0812">Transmembrane</keyword>
<name>C0D4M5_9FIRM</name>
<dbReference type="PANTHER" id="PTHR21716">
    <property type="entry name" value="TRANSMEMBRANE PROTEIN"/>
    <property type="match status" value="1"/>
</dbReference>
<evidence type="ECO:0000313" key="7">
    <source>
        <dbReference type="EMBL" id="EEG53723.1"/>
    </source>
</evidence>
<protein>
    <submittedName>
        <fullName evidence="7">Sporulation integral membrane protein YtvI</fullName>
    </submittedName>
</protein>
<feature type="transmembrane region" description="Helical" evidence="6">
    <location>
        <begin position="20"/>
        <end position="41"/>
    </location>
</feature>
<dbReference type="AlphaFoldDB" id="C0D4M5"/>
<dbReference type="Proteomes" id="UP000004756">
    <property type="component" value="Unassembled WGS sequence"/>
</dbReference>
<comment type="similarity">
    <text evidence="2">Belongs to the autoinducer-2 exporter (AI-2E) (TC 2.A.86) family.</text>
</comment>
<gene>
    <name evidence="7" type="primary">ytvI</name>
    <name evidence="7" type="ORF">CLOSTASPAR_04220</name>
</gene>
<keyword evidence="5 6" id="KW-0472">Membrane</keyword>
<keyword evidence="4 6" id="KW-1133">Transmembrane helix</keyword>
<dbReference type="EMBL" id="ACCJ01000342">
    <property type="protein sequence ID" value="EEG53723.1"/>
    <property type="molecule type" value="Genomic_DNA"/>
</dbReference>
<feature type="transmembrane region" description="Helical" evidence="6">
    <location>
        <begin position="294"/>
        <end position="312"/>
    </location>
</feature>
<reference evidence="7 8" key="1">
    <citation type="submission" date="2009-02" db="EMBL/GenBank/DDBJ databases">
        <title>Draft genome sequence of Clostridium asparagiforme (DSM 15981).</title>
        <authorList>
            <person name="Sudarsanam P."/>
            <person name="Ley R."/>
            <person name="Guruge J."/>
            <person name="Turnbaugh P.J."/>
            <person name="Mahowald M."/>
            <person name="Liep D."/>
            <person name="Gordon J."/>
        </authorList>
    </citation>
    <scope>NUCLEOTIDE SEQUENCE [LARGE SCALE GENOMIC DNA]</scope>
    <source>
        <strain evidence="7 8">DSM 15981</strain>
    </source>
</reference>
<organism evidence="7 8">
    <name type="scientific">[Clostridium] asparagiforme DSM 15981</name>
    <dbReference type="NCBI Taxonomy" id="518636"/>
    <lineage>
        <taxon>Bacteria</taxon>
        <taxon>Bacillati</taxon>
        <taxon>Bacillota</taxon>
        <taxon>Clostridia</taxon>
        <taxon>Lachnospirales</taxon>
        <taxon>Lachnospiraceae</taxon>
        <taxon>Enterocloster</taxon>
    </lineage>
</organism>
<evidence type="ECO:0000256" key="2">
    <source>
        <dbReference type="ARBA" id="ARBA00009773"/>
    </source>
</evidence>
<sequence length="372" mass="40935">MRQKGRGDRRMKTEERRAFIINFLYYAIWLAIAFVILRYGLPMLTPFVAAFVIAYLLNTPICFAANRLRLPRKAMAILAVLLFYCTVGSLIALLFIKLFSSGRVLFSNLPAIYSHYIEPVFAAVFSSIEQTVLRMDPSLIGTMEELEGHFAQSAGQMVSSLSMDAVGWISGIASSLPGLFIELLLMIITTFFIAADYDKLTGFCLRQMGEKPKGIFLNIQSYVVGTLFVCIRSYALIMSITFVELAVGLTLIGVKNSVLIAFVIAVFDILPVLGTGGIMIPWMVITAVMGNPRLAIGLLVVYLVITVIRNIIEPKIVGSQIGLHPVVTLVSMFAGAQLFGVLGLFGFPIGLSLLGYLNDTDTIRIFKKSEVE</sequence>
<evidence type="ECO:0000256" key="5">
    <source>
        <dbReference type="ARBA" id="ARBA00023136"/>
    </source>
</evidence>
<feature type="transmembrane region" description="Helical" evidence="6">
    <location>
        <begin position="47"/>
        <end position="65"/>
    </location>
</feature>
<feature type="transmembrane region" description="Helical" evidence="6">
    <location>
        <begin position="215"/>
        <end position="237"/>
    </location>
</feature>
<evidence type="ECO:0000256" key="4">
    <source>
        <dbReference type="ARBA" id="ARBA00022989"/>
    </source>
</evidence>
<dbReference type="PANTHER" id="PTHR21716:SF68">
    <property type="entry name" value="TRANSPORT PROTEIN YTVI-RELATED"/>
    <property type="match status" value="1"/>
</dbReference>
<dbReference type="GO" id="GO:0055085">
    <property type="term" value="P:transmembrane transport"/>
    <property type="evidence" value="ECO:0007669"/>
    <property type="project" value="TreeGrafter"/>
</dbReference>
<comment type="caution">
    <text evidence="7">The sequence shown here is derived from an EMBL/GenBank/DDBJ whole genome shotgun (WGS) entry which is preliminary data.</text>
</comment>
<dbReference type="Pfam" id="PF01594">
    <property type="entry name" value="AI-2E_transport"/>
    <property type="match status" value="1"/>
</dbReference>
<proteinExistence type="inferred from homology"/>
<feature type="transmembrane region" description="Helical" evidence="6">
    <location>
        <begin position="77"/>
        <end position="99"/>
    </location>
</feature>
<dbReference type="HOGENOM" id="CLU_031275_4_0_9"/>
<dbReference type="InterPro" id="IPR014227">
    <property type="entry name" value="YtvI-like"/>
</dbReference>
<accession>C0D4M5</accession>
<keyword evidence="8" id="KW-1185">Reference proteome</keyword>
<evidence type="ECO:0000256" key="3">
    <source>
        <dbReference type="ARBA" id="ARBA00022692"/>
    </source>
</evidence>
<feature type="transmembrane region" description="Helical" evidence="6">
    <location>
        <begin position="165"/>
        <end position="194"/>
    </location>
</feature>
<dbReference type="NCBIfam" id="TIGR02872">
    <property type="entry name" value="spore_ytvI"/>
    <property type="match status" value="1"/>
</dbReference>
<feature type="transmembrane region" description="Helical" evidence="6">
    <location>
        <begin position="332"/>
        <end position="357"/>
    </location>
</feature>
<evidence type="ECO:0000256" key="1">
    <source>
        <dbReference type="ARBA" id="ARBA00004141"/>
    </source>
</evidence>
<evidence type="ECO:0000313" key="8">
    <source>
        <dbReference type="Proteomes" id="UP000004756"/>
    </source>
</evidence>
<comment type="subcellular location">
    <subcellularLocation>
        <location evidence="1">Membrane</location>
        <topology evidence="1">Multi-pass membrane protein</topology>
    </subcellularLocation>
</comment>
<dbReference type="GO" id="GO:0016020">
    <property type="term" value="C:membrane"/>
    <property type="evidence" value="ECO:0007669"/>
    <property type="project" value="UniProtKB-SubCell"/>
</dbReference>
<dbReference type="InterPro" id="IPR002549">
    <property type="entry name" value="AI-2E-like"/>
</dbReference>
<feature type="transmembrane region" description="Helical" evidence="6">
    <location>
        <begin position="257"/>
        <end position="282"/>
    </location>
</feature>